<protein>
    <submittedName>
        <fullName evidence="1">Uncharacterized protein</fullName>
    </submittedName>
</protein>
<gene>
    <name evidence="1" type="ORF">Daesc_006900</name>
</gene>
<evidence type="ECO:0000313" key="1">
    <source>
        <dbReference type="EMBL" id="KAK6952364.1"/>
    </source>
</evidence>
<organism evidence="1 2">
    <name type="scientific">Daldinia eschscholtzii</name>
    <dbReference type="NCBI Taxonomy" id="292717"/>
    <lineage>
        <taxon>Eukaryota</taxon>
        <taxon>Fungi</taxon>
        <taxon>Dikarya</taxon>
        <taxon>Ascomycota</taxon>
        <taxon>Pezizomycotina</taxon>
        <taxon>Sordariomycetes</taxon>
        <taxon>Xylariomycetidae</taxon>
        <taxon>Xylariales</taxon>
        <taxon>Hypoxylaceae</taxon>
        <taxon>Daldinia</taxon>
    </lineage>
</organism>
<proteinExistence type="predicted"/>
<sequence length="126" mass="14866">MVRKTPNPGTTRRIQSGAKPIEEFFAQYPDFRHDETKPLWSQFRALCKRYKWDKDGLEINLARNSFRDAMISEFGRIYGEDGASLESWQKLCRVLRIDPIPENLKDCREIVNERASVFTYFQTSKL</sequence>
<dbReference type="EMBL" id="JBANMG010000006">
    <property type="protein sequence ID" value="KAK6952364.1"/>
    <property type="molecule type" value="Genomic_DNA"/>
</dbReference>
<accession>A0AAX6MIQ1</accession>
<evidence type="ECO:0000313" key="2">
    <source>
        <dbReference type="Proteomes" id="UP001369815"/>
    </source>
</evidence>
<dbReference type="PANTHER" id="PTHR38846:SF1">
    <property type="entry name" value="C3H1-TYPE DOMAIN-CONTAINING PROTEIN"/>
    <property type="match status" value="1"/>
</dbReference>
<dbReference type="PANTHER" id="PTHR38846">
    <property type="entry name" value="C3H1-TYPE DOMAIN-CONTAINING PROTEIN"/>
    <property type="match status" value="1"/>
</dbReference>
<name>A0AAX6MIQ1_9PEZI</name>
<dbReference type="AlphaFoldDB" id="A0AAX6MIQ1"/>
<keyword evidence="2" id="KW-1185">Reference proteome</keyword>
<reference evidence="1 2" key="1">
    <citation type="journal article" date="2024" name="Front Chem Biol">
        <title>Unveiling the potential of Daldinia eschscholtzii MFLUCC 19-0629 through bioactivity and bioinformatics studies for enhanced sustainable agriculture production.</title>
        <authorList>
            <person name="Brooks S."/>
            <person name="Weaver J.A."/>
            <person name="Klomchit A."/>
            <person name="Alharthi S.A."/>
            <person name="Onlamun T."/>
            <person name="Nurani R."/>
            <person name="Vong T.K."/>
            <person name="Alberti F."/>
            <person name="Greco C."/>
        </authorList>
    </citation>
    <scope>NUCLEOTIDE SEQUENCE [LARGE SCALE GENOMIC DNA]</scope>
    <source>
        <strain evidence="1">MFLUCC 19-0629</strain>
    </source>
</reference>
<dbReference type="Proteomes" id="UP001369815">
    <property type="component" value="Unassembled WGS sequence"/>
</dbReference>
<comment type="caution">
    <text evidence="1">The sequence shown here is derived from an EMBL/GenBank/DDBJ whole genome shotgun (WGS) entry which is preliminary data.</text>
</comment>